<sequence length="204" mass="23111">MHTIYLELGKKRVFANSVDWPGWSRSAKTEEDAIEALLSYEERYRVVADRAGLVFEPGEIRVAEKITGNATTDFGAPALPAVLDSEPWGAAEAAKNAALMRAAWEVFDDVVGITPEELRKGPRGGGRDRDKMVAHVAEAERAYAAKLDVRIRPAEVAEMRPRLLEVVSRPLDGDDYRWPVRYASRRIIWHVLDHVWEMEDRTER</sequence>
<proteinExistence type="predicted"/>
<dbReference type="EMBL" id="SZQA01000007">
    <property type="protein sequence ID" value="TKK89333.1"/>
    <property type="molecule type" value="Genomic_DNA"/>
</dbReference>
<dbReference type="OrthoDB" id="3390394at2"/>
<reference evidence="1 2" key="1">
    <citation type="submission" date="2019-04" db="EMBL/GenBank/DDBJ databases">
        <title>Herbidospora sp. NEAU-GS14.nov., a novel actinomycete isolated from soil.</title>
        <authorList>
            <person name="Han L."/>
        </authorList>
    </citation>
    <scope>NUCLEOTIDE SEQUENCE [LARGE SCALE GENOMIC DNA]</scope>
    <source>
        <strain evidence="1 2">NEAU-GS14</strain>
    </source>
</reference>
<name>A0A4V5UZP7_9ACTN</name>
<accession>A0A4V5UZP7</accession>
<dbReference type="Proteomes" id="UP000308705">
    <property type="component" value="Unassembled WGS sequence"/>
</dbReference>
<dbReference type="RefSeq" id="WP_137246838.1">
    <property type="nucleotide sequence ID" value="NZ_SZQA01000007.1"/>
</dbReference>
<evidence type="ECO:0000313" key="2">
    <source>
        <dbReference type="Proteomes" id="UP000308705"/>
    </source>
</evidence>
<keyword evidence="2" id="KW-1185">Reference proteome</keyword>
<evidence type="ECO:0008006" key="3">
    <source>
        <dbReference type="Google" id="ProtNLM"/>
    </source>
</evidence>
<gene>
    <name evidence="1" type="ORF">FDA94_10410</name>
</gene>
<organism evidence="1 2">
    <name type="scientific">Herbidospora galbida</name>
    <dbReference type="NCBI Taxonomy" id="2575442"/>
    <lineage>
        <taxon>Bacteria</taxon>
        <taxon>Bacillati</taxon>
        <taxon>Actinomycetota</taxon>
        <taxon>Actinomycetes</taxon>
        <taxon>Streptosporangiales</taxon>
        <taxon>Streptosporangiaceae</taxon>
        <taxon>Herbidospora</taxon>
    </lineage>
</organism>
<evidence type="ECO:0000313" key="1">
    <source>
        <dbReference type="EMBL" id="TKK89333.1"/>
    </source>
</evidence>
<dbReference type="AlphaFoldDB" id="A0A4V5UZP7"/>
<comment type="caution">
    <text evidence="1">The sequence shown here is derived from an EMBL/GenBank/DDBJ whole genome shotgun (WGS) entry which is preliminary data.</text>
</comment>
<protein>
    <recommendedName>
        <fullName evidence="3">DinB family protein</fullName>
    </recommendedName>
</protein>